<dbReference type="GO" id="GO:0016020">
    <property type="term" value="C:membrane"/>
    <property type="evidence" value="ECO:0007669"/>
    <property type="project" value="UniProtKB-SubCell"/>
</dbReference>
<dbReference type="GO" id="GO:0005524">
    <property type="term" value="F:ATP binding"/>
    <property type="evidence" value="ECO:0007669"/>
    <property type="project" value="UniProtKB-KW"/>
</dbReference>
<dbReference type="SUPFAM" id="SSF111331">
    <property type="entry name" value="NAD kinase/diacylglycerol kinase-like"/>
    <property type="match status" value="1"/>
</dbReference>
<dbReference type="AlphaFoldDB" id="S4RPA1"/>
<accession>S4RPA1</accession>
<organism evidence="13">
    <name type="scientific">Petromyzon marinus</name>
    <name type="common">Sea lamprey</name>
    <dbReference type="NCBI Taxonomy" id="7757"/>
    <lineage>
        <taxon>Eukaryota</taxon>
        <taxon>Metazoa</taxon>
        <taxon>Chordata</taxon>
        <taxon>Craniata</taxon>
        <taxon>Vertebrata</taxon>
        <taxon>Cyclostomata</taxon>
        <taxon>Hyperoartia</taxon>
        <taxon>Petromyzontiformes</taxon>
        <taxon>Petromyzontidae</taxon>
        <taxon>Petromyzon</taxon>
    </lineage>
</organism>
<feature type="domain" description="DAGKc" evidence="12">
    <location>
        <begin position="111"/>
        <end position="248"/>
    </location>
</feature>
<dbReference type="InterPro" id="IPR037607">
    <property type="entry name" value="DGK"/>
</dbReference>
<evidence type="ECO:0000256" key="5">
    <source>
        <dbReference type="ARBA" id="ARBA00022741"/>
    </source>
</evidence>
<dbReference type="PROSITE" id="PS50146">
    <property type="entry name" value="DAGK"/>
    <property type="match status" value="1"/>
</dbReference>
<comment type="subcellular location">
    <subcellularLocation>
        <location evidence="1">Membrane</location>
    </subcellularLocation>
</comment>
<dbReference type="PANTHER" id="PTHR11255:SF54">
    <property type="entry name" value="DIACYLGLYCEROL KINASE THETA"/>
    <property type="match status" value="1"/>
</dbReference>
<dbReference type="GO" id="GO:0004143">
    <property type="term" value="F:ATP-dependent diacylglycerol kinase activity"/>
    <property type="evidence" value="ECO:0007669"/>
    <property type="project" value="UniProtKB-EC"/>
</dbReference>
<evidence type="ECO:0000256" key="1">
    <source>
        <dbReference type="ARBA" id="ARBA00004370"/>
    </source>
</evidence>
<evidence type="ECO:0000256" key="8">
    <source>
        <dbReference type="ARBA" id="ARBA00022840"/>
    </source>
</evidence>
<reference evidence="13" key="1">
    <citation type="submission" date="2025-08" db="UniProtKB">
        <authorList>
            <consortium name="Ensembl"/>
        </authorList>
    </citation>
    <scope>IDENTIFICATION</scope>
</reference>
<protein>
    <recommendedName>
        <fullName evidence="11">Diacylglycerol kinase</fullName>
        <shortName evidence="11">DAG kinase</shortName>
        <ecNumber evidence="11">2.7.1.107</ecNumber>
    </recommendedName>
</protein>
<keyword evidence="6" id="KW-0479">Metal-binding</keyword>
<evidence type="ECO:0000256" key="2">
    <source>
        <dbReference type="ARBA" id="ARBA00005175"/>
    </source>
</evidence>
<keyword evidence="5 11" id="KW-0547">Nucleotide-binding</keyword>
<dbReference type="FunFam" id="3.40.50.10330:FF:000012">
    <property type="entry name" value="Diacylglycerol kinase"/>
    <property type="match status" value="1"/>
</dbReference>
<evidence type="ECO:0000256" key="11">
    <source>
        <dbReference type="RuleBase" id="RU361128"/>
    </source>
</evidence>
<keyword evidence="6" id="KW-0863">Zinc-finger</keyword>
<comment type="pathway">
    <text evidence="2">Lipid metabolism; glycerolipid metabolism.</text>
</comment>
<evidence type="ECO:0000256" key="10">
    <source>
        <dbReference type="ARBA" id="ARBA00023371"/>
    </source>
</evidence>
<dbReference type="InterPro" id="IPR001206">
    <property type="entry name" value="Diacylglycerol_kinase_cat_dom"/>
</dbReference>
<evidence type="ECO:0000259" key="12">
    <source>
        <dbReference type="PROSITE" id="PS50146"/>
    </source>
</evidence>
<keyword evidence="4 11" id="KW-0808">Transferase</keyword>
<keyword evidence="9" id="KW-0472">Membrane</keyword>
<keyword evidence="7 11" id="KW-0418">Kinase</keyword>
<sequence length="438" mass="48314">SVQRINLTRFYITAKLDGDGNTQLLVGGLPPGLAAPDYLSLRVYLCQSAPKLIKVWALVHAVWSAVIAQETSSLMMVTFLKRHECNCCDRHVITVPLPSVNLHPQPEQMPRSCHPLLVLINPRSGGMQGRELLHSFRKAVNPHQVFDLACGGPLPGLHVFREVPRFRLLVCGGDGTVGWVLSLLEDIKLKLACTQPPVAILPLGTGNDLARVLRWGPGYSGEDPLSVLINVDEAQEVKMDRWTILLDANEPECAQERTSMPRLGDETESQYQIVQMNNYFGIGVDADLSLGFHNAREEDPGKFNSRLHNKSVYVKVGLQKITHNRNLHRDIKVQVDNVDIDLPSVEGLIFLNIPSWGSGADLWGSDSEGKFSKPCMHDGLLEVVGVTGVMHMGQVQGGLRSGIRIAQGQFIRVVLQRETPIQVDGEPWLQPPGNIIVS</sequence>
<dbReference type="InterPro" id="IPR016064">
    <property type="entry name" value="NAD/diacylglycerol_kinase_sf"/>
</dbReference>
<dbReference type="Gene3D" id="3.40.50.10330">
    <property type="entry name" value="Probable inorganic polyphosphate/atp-NAD kinase, domain 1"/>
    <property type="match status" value="1"/>
</dbReference>
<dbReference type="FunFam" id="2.60.200.40:FF:000004">
    <property type="entry name" value="Diacylglycerol kinase"/>
    <property type="match status" value="1"/>
</dbReference>
<dbReference type="EC" id="2.7.1.107" evidence="11"/>
<dbReference type="GO" id="GO:0008270">
    <property type="term" value="F:zinc ion binding"/>
    <property type="evidence" value="ECO:0007669"/>
    <property type="project" value="UniProtKB-KW"/>
</dbReference>
<dbReference type="GO" id="GO:0007200">
    <property type="term" value="P:phospholipase C-activating G protein-coupled receptor signaling pathway"/>
    <property type="evidence" value="ECO:0007669"/>
    <property type="project" value="InterPro"/>
</dbReference>
<dbReference type="OMA" id="VYSGYSC"/>
<dbReference type="InterPro" id="IPR000756">
    <property type="entry name" value="Diacylglycerol_kin_accessory"/>
</dbReference>
<dbReference type="UniPathway" id="UPA00230"/>
<dbReference type="Pfam" id="PF00609">
    <property type="entry name" value="DAGK_acc"/>
    <property type="match status" value="1"/>
</dbReference>
<comment type="similarity">
    <text evidence="3 11">Belongs to the eukaryotic diacylglycerol kinase family.</text>
</comment>
<dbReference type="Gene3D" id="2.60.200.40">
    <property type="match status" value="1"/>
</dbReference>
<dbReference type="GO" id="GO:0046486">
    <property type="term" value="P:glycerolipid metabolic process"/>
    <property type="evidence" value="ECO:0007669"/>
    <property type="project" value="UniProtKB-UniPathway"/>
</dbReference>
<dbReference type="Ensembl" id="ENSPMAT00000007068.1">
    <property type="protein sequence ID" value="ENSPMAP00000007037.1"/>
    <property type="gene ID" value="ENSPMAG00000006363.1"/>
</dbReference>
<evidence type="ECO:0000313" key="13">
    <source>
        <dbReference type="Ensembl" id="ENSPMAP00000007037.1"/>
    </source>
</evidence>
<keyword evidence="8 11" id="KW-0067">ATP-binding</keyword>
<dbReference type="PANTHER" id="PTHR11255">
    <property type="entry name" value="DIACYLGLYCEROL KINASE"/>
    <property type="match status" value="1"/>
</dbReference>
<dbReference type="InterPro" id="IPR017438">
    <property type="entry name" value="ATP-NAD_kinase_N"/>
</dbReference>
<proteinExistence type="inferred from homology"/>
<evidence type="ECO:0000256" key="9">
    <source>
        <dbReference type="ARBA" id="ARBA00023136"/>
    </source>
</evidence>
<reference evidence="13" key="2">
    <citation type="submission" date="2025-09" db="UniProtKB">
        <authorList>
            <consortium name="Ensembl"/>
        </authorList>
    </citation>
    <scope>IDENTIFICATION</scope>
</reference>
<dbReference type="SMART" id="SM00046">
    <property type="entry name" value="DAGKc"/>
    <property type="match status" value="1"/>
</dbReference>
<name>S4RPA1_PETMA</name>
<evidence type="ECO:0000256" key="4">
    <source>
        <dbReference type="ARBA" id="ARBA00022679"/>
    </source>
</evidence>
<evidence type="ECO:0000256" key="7">
    <source>
        <dbReference type="ARBA" id="ARBA00022777"/>
    </source>
</evidence>
<keyword evidence="6" id="KW-0862">Zinc</keyword>
<comment type="catalytic activity">
    <reaction evidence="11">
        <text>a 1,2-diacyl-sn-glycerol + ATP = a 1,2-diacyl-sn-glycero-3-phosphate + ADP + H(+)</text>
        <dbReference type="Rhea" id="RHEA:10272"/>
        <dbReference type="ChEBI" id="CHEBI:15378"/>
        <dbReference type="ChEBI" id="CHEBI:17815"/>
        <dbReference type="ChEBI" id="CHEBI:30616"/>
        <dbReference type="ChEBI" id="CHEBI:58608"/>
        <dbReference type="ChEBI" id="CHEBI:456216"/>
        <dbReference type="EC" id="2.7.1.107"/>
    </reaction>
</comment>
<dbReference type="GeneTree" id="ENSGT00940000159492"/>
<comment type="catalytic activity">
    <reaction evidence="10">
        <text>1,2-di-(9Z-octadecenoyl)-sn-glycerol + ATP = 1,2-di-(9Z-octadecenoyl)-sn-glycero-3-phosphate + ADP + H(+)</text>
        <dbReference type="Rhea" id="RHEA:40327"/>
        <dbReference type="ChEBI" id="CHEBI:15378"/>
        <dbReference type="ChEBI" id="CHEBI:30616"/>
        <dbReference type="ChEBI" id="CHEBI:52333"/>
        <dbReference type="ChEBI" id="CHEBI:74546"/>
        <dbReference type="ChEBI" id="CHEBI:456216"/>
    </reaction>
    <physiologicalReaction direction="left-to-right" evidence="10">
        <dbReference type="Rhea" id="RHEA:40328"/>
    </physiologicalReaction>
</comment>
<dbReference type="SMART" id="SM00045">
    <property type="entry name" value="DAGKa"/>
    <property type="match status" value="1"/>
</dbReference>
<evidence type="ECO:0000256" key="6">
    <source>
        <dbReference type="ARBA" id="ARBA00022771"/>
    </source>
</evidence>
<dbReference type="Pfam" id="PF00781">
    <property type="entry name" value="DAGK_cat"/>
    <property type="match status" value="1"/>
</dbReference>
<evidence type="ECO:0000256" key="3">
    <source>
        <dbReference type="ARBA" id="ARBA00009280"/>
    </source>
</evidence>